<gene>
    <name evidence="1" type="ORF">EV420DRAFT_1161284</name>
</gene>
<proteinExistence type="predicted"/>
<name>A0AA39NCP7_ARMTA</name>
<evidence type="ECO:0000313" key="2">
    <source>
        <dbReference type="Proteomes" id="UP001175211"/>
    </source>
</evidence>
<dbReference type="AlphaFoldDB" id="A0AA39NCP7"/>
<dbReference type="GeneID" id="85349699"/>
<dbReference type="Proteomes" id="UP001175211">
    <property type="component" value="Unassembled WGS sequence"/>
</dbReference>
<dbReference type="RefSeq" id="XP_060334684.1">
    <property type="nucleotide sequence ID" value="XM_060466151.1"/>
</dbReference>
<organism evidence="1 2">
    <name type="scientific">Armillaria tabescens</name>
    <name type="common">Ringless honey mushroom</name>
    <name type="synonym">Agaricus tabescens</name>
    <dbReference type="NCBI Taxonomy" id="1929756"/>
    <lineage>
        <taxon>Eukaryota</taxon>
        <taxon>Fungi</taxon>
        <taxon>Dikarya</taxon>
        <taxon>Basidiomycota</taxon>
        <taxon>Agaricomycotina</taxon>
        <taxon>Agaricomycetes</taxon>
        <taxon>Agaricomycetidae</taxon>
        <taxon>Agaricales</taxon>
        <taxon>Marasmiineae</taxon>
        <taxon>Physalacriaceae</taxon>
        <taxon>Desarmillaria</taxon>
    </lineage>
</organism>
<sequence length="160" mass="18453">MRCQPLDQMCLSVIAISVDILQGSLKYTEERIPCNAGGSLPSSGVPQRKKIRDIKLYLPKEQCHKLWVKHRERLGYRGQTMTESMSSYRTNVLTPLLKALLDEPDDVIFSARAMPSEEYEQLLFLEYPWLEQRIHTQSTFPSLWSLRAPIFDTAVSQHLT</sequence>
<reference evidence="1" key="1">
    <citation type="submission" date="2023-06" db="EMBL/GenBank/DDBJ databases">
        <authorList>
            <consortium name="Lawrence Berkeley National Laboratory"/>
            <person name="Ahrendt S."/>
            <person name="Sahu N."/>
            <person name="Indic B."/>
            <person name="Wong-Bajracharya J."/>
            <person name="Merenyi Z."/>
            <person name="Ke H.-M."/>
            <person name="Monk M."/>
            <person name="Kocsube S."/>
            <person name="Drula E."/>
            <person name="Lipzen A."/>
            <person name="Balint B."/>
            <person name="Henrissat B."/>
            <person name="Andreopoulos B."/>
            <person name="Martin F.M."/>
            <person name="Harder C.B."/>
            <person name="Rigling D."/>
            <person name="Ford K.L."/>
            <person name="Foster G.D."/>
            <person name="Pangilinan J."/>
            <person name="Papanicolaou A."/>
            <person name="Barry K."/>
            <person name="LaButti K."/>
            <person name="Viragh M."/>
            <person name="Koriabine M."/>
            <person name="Yan M."/>
            <person name="Riley R."/>
            <person name="Champramary S."/>
            <person name="Plett K.L."/>
            <person name="Tsai I.J."/>
            <person name="Slot J."/>
            <person name="Sipos G."/>
            <person name="Plett J."/>
            <person name="Nagy L.G."/>
            <person name="Grigoriev I.V."/>
        </authorList>
    </citation>
    <scope>NUCLEOTIDE SEQUENCE</scope>
    <source>
        <strain evidence="1">CCBAS 213</strain>
    </source>
</reference>
<comment type="caution">
    <text evidence="1">The sequence shown here is derived from an EMBL/GenBank/DDBJ whole genome shotgun (WGS) entry which is preliminary data.</text>
</comment>
<accession>A0AA39NCP7</accession>
<evidence type="ECO:0000313" key="1">
    <source>
        <dbReference type="EMBL" id="KAK0463218.1"/>
    </source>
</evidence>
<keyword evidence="2" id="KW-1185">Reference proteome</keyword>
<protein>
    <submittedName>
        <fullName evidence="1">Uncharacterized protein</fullName>
    </submittedName>
</protein>
<dbReference type="EMBL" id="JAUEPS010000008">
    <property type="protein sequence ID" value="KAK0463218.1"/>
    <property type="molecule type" value="Genomic_DNA"/>
</dbReference>